<evidence type="ECO:0000259" key="2">
    <source>
        <dbReference type="PROSITE" id="PS50943"/>
    </source>
</evidence>
<dbReference type="AlphaFoldDB" id="A0A372FV85"/>
<protein>
    <submittedName>
        <fullName evidence="3">XRE family transcriptional regulator</fullName>
    </submittedName>
</protein>
<keyword evidence="4" id="KW-1185">Reference proteome</keyword>
<dbReference type="PROSITE" id="PS50943">
    <property type="entry name" value="HTH_CROC1"/>
    <property type="match status" value="1"/>
</dbReference>
<dbReference type="InterPro" id="IPR001387">
    <property type="entry name" value="Cro/C1-type_HTH"/>
</dbReference>
<comment type="caution">
    <text evidence="3">The sequence shown here is derived from an EMBL/GenBank/DDBJ whole genome shotgun (WGS) entry which is preliminary data.</text>
</comment>
<dbReference type="EMBL" id="QVFU01000029">
    <property type="protein sequence ID" value="RFS44476.1"/>
    <property type="molecule type" value="Genomic_DNA"/>
</dbReference>
<sequence length="310" mass="34174">MASIQGGSMSTSPTGAAGARRPLSQMESSPVVQAWELGLRLRQRREEVGLTAAAAGRAIGIIQAYVSGVEAGRVKLPAHRLAQIVETYELEPEDAAELEELRSGASRRGWWHEYAQLFPAEFLRYLGYEAGAEQVRGFHPEVIHGLLQTEEYARAVIRGGSTTIRLTEVDRRVAVRMARQARLDGPHPLRISAVLSEGALRQQVGGAKVMRGQLDHLVRLATDRPEQFEIRVLPFTVGAHPAFGGPFQVLSFASPRLPDLVCQEILTSIDIIDQPVRVTDYVVTFAETRELALGSEKSLDFIRRTAKEMT</sequence>
<dbReference type="SUPFAM" id="SSF47413">
    <property type="entry name" value="lambda repressor-like DNA-binding domains"/>
    <property type="match status" value="1"/>
</dbReference>
<reference evidence="3 4" key="1">
    <citation type="submission" date="2018-08" db="EMBL/GenBank/DDBJ databases">
        <title>Verrucosispora craniellae sp. nov., isolated from a marine sponge in the South China Sea.</title>
        <authorList>
            <person name="Li L."/>
            <person name="Lin H.W."/>
        </authorList>
    </citation>
    <scope>NUCLEOTIDE SEQUENCE [LARGE SCALE GENOMIC DNA]</scope>
    <source>
        <strain evidence="3 4">LHW63014</strain>
    </source>
</reference>
<evidence type="ECO:0000313" key="3">
    <source>
        <dbReference type="EMBL" id="RFS44476.1"/>
    </source>
</evidence>
<dbReference type="InterPro" id="IPR010982">
    <property type="entry name" value="Lambda_DNA-bd_dom_sf"/>
</dbReference>
<name>A0A372FV85_9ACTN</name>
<proteinExistence type="predicted"/>
<feature type="compositionally biased region" description="Polar residues" evidence="1">
    <location>
        <begin position="1"/>
        <end position="14"/>
    </location>
</feature>
<evidence type="ECO:0000256" key="1">
    <source>
        <dbReference type="SAM" id="MobiDB-lite"/>
    </source>
</evidence>
<dbReference type="Proteomes" id="UP000262621">
    <property type="component" value="Unassembled WGS sequence"/>
</dbReference>
<organism evidence="3 4">
    <name type="scientific">Micromonospora craniellae</name>
    <dbReference type="NCBI Taxonomy" id="2294034"/>
    <lineage>
        <taxon>Bacteria</taxon>
        <taxon>Bacillati</taxon>
        <taxon>Actinomycetota</taxon>
        <taxon>Actinomycetes</taxon>
        <taxon>Micromonosporales</taxon>
        <taxon>Micromonosporaceae</taxon>
        <taxon>Micromonospora</taxon>
    </lineage>
</organism>
<gene>
    <name evidence="3" type="ORF">D0Q02_22030</name>
</gene>
<dbReference type="Pfam" id="PF19054">
    <property type="entry name" value="DUF5753"/>
    <property type="match status" value="1"/>
</dbReference>
<feature type="region of interest" description="Disordered" evidence="1">
    <location>
        <begin position="1"/>
        <end position="27"/>
    </location>
</feature>
<dbReference type="Pfam" id="PF13560">
    <property type="entry name" value="HTH_31"/>
    <property type="match status" value="1"/>
</dbReference>
<dbReference type="GO" id="GO:0003677">
    <property type="term" value="F:DNA binding"/>
    <property type="evidence" value="ECO:0007669"/>
    <property type="project" value="InterPro"/>
</dbReference>
<dbReference type="InterPro" id="IPR043917">
    <property type="entry name" value="DUF5753"/>
</dbReference>
<feature type="domain" description="HTH cro/C1-type" evidence="2">
    <location>
        <begin position="41"/>
        <end position="95"/>
    </location>
</feature>
<dbReference type="Gene3D" id="1.10.260.40">
    <property type="entry name" value="lambda repressor-like DNA-binding domains"/>
    <property type="match status" value="1"/>
</dbReference>
<accession>A0A372FV85</accession>
<evidence type="ECO:0000313" key="4">
    <source>
        <dbReference type="Proteomes" id="UP000262621"/>
    </source>
</evidence>
<dbReference type="SMART" id="SM00530">
    <property type="entry name" value="HTH_XRE"/>
    <property type="match status" value="1"/>
</dbReference>
<dbReference type="CDD" id="cd00093">
    <property type="entry name" value="HTH_XRE"/>
    <property type="match status" value="1"/>
</dbReference>